<feature type="transmembrane region" description="Helical" evidence="1">
    <location>
        <begin position="287"/>
        <end position="311"/>
    </location>
</feature>
<dbReference type="KEGG" id="mpad:KEF85_11720"/>
<gene>
    <name evidence="3" type="ORF">KEF85_11720</name>
</gene>
<evidence type="ECO:0000313" key="4">
    <source>
        <dbReference type="Proteomes" id="UP000676649"/>
    </source>
</evidence>
<name>A0A975MLC3_9GAMM</name>
<dbReference type="Proteomes" id="UP000676649">
    <property type="component" value="Chromosome"/>
</dbReference>
<keyword evidence="1" id="KW-1133">Transmembrane helix</keyword>
<dbReference type="InterPro" id="IPR002656">
    <property type="entry name" value="Acyl_transf_3_dom"/>
</dbReference>
<proteinExistence type="predicted"/>
<dbReference type="RefSeq" id="WP_215580782.1">
    <property type="nucleotide sequence ID" value="NZ_CP073754.1"/>
</dbReference>
<protein>
    <submittedName>
        <fullName evidence="3">Acyltransferase</fullName>
    </submittedName>
</protein>
<evidence type="ECO:0000259" key="2">
    <source>
        <dbReference type="Pfam" id="PF01757"/>
    </source>
</evidence>
<feature type="transmembrane region" description="Helical" evidence="1">
    <location>
        <begin position="182"/>
        <end position="199"/>
    </location>
</feature>
<feature type="transmembrane region" description="Helical" evidence="1">
    <location>
        <begin position="236"/>
        <end position="252"/>
    </location>
</feature>
<reference evidence="3" key="1">
    <citation type="submission" date="2021-04" db="EMBL/GenBank/DDBJ databases">
        <title>Draft genome sequence data of methanotrophic Methylovulum sp. strain S1L and Methylomonas sp. strain S2AM isolated from boreal lake water columns.</title>
        <authorList>
            <person name="Rissanen A.J."/>
            <person name="Mangayil R."/>
            <person name="Svenning M.M."/>
            <person name="Khanongnuch R."/>
        </authorList>
    </citation>
    <scope>NUCLEOTIDE SEQUENCE</scope>
    <source>
        <strain evidence="3">S2AM</strain>
    </source>
</reference>
<keyword evidence="1" id="KW-0812">Transmembrane</keyword>
<dbReference type="InterPro" id="IPR050879">
    <property type="entry name" value="Acyltransferase_3"/>
</dbReference>
<feature type="transmembrane region" description="Helical" evidence="1">
    <location>
        <begin position="211"/>
        <end position="229"/>
    </location>
</feature>
<dbReference type="PANTHER" id="PTHR23028">
    <property type="entry name" value="ACETYLTRANSFERASE"/>
    <property type="match status" value="1"/>
</dbReference>
<dbReference type="EMBL" id="CP073754">
    <property type="protein sequence ID" value="QWF70018.1"/>
    <property type="molecule type" value="Genomic_DNA"/>
</dbReference>
<dbReference type="PANTHER" id="PTHR23028:SF53">
    <property type="entry name" value="ACYL_TRANSF_3 DOMAIN-CONTAINING PROTEIN"/>
    <property type="match status" value="1"/>
</dbReference>
<feature type="transmembrane region" description="Helical" evidence="1">
    <location>
        <begin position="97"/>
        <end position="114"/>
    </location>
</feature>
<sequence length="363" mass="41034">MSNVVLNPTGSRVAFADGLRACAALWVVFYHMSEGKHIASIKANLPNWLDTAIFDWGYLGVSIFFVLSGFVMAYTVRQIKVDGKTAGQFLLRRLTRLSPPYYFTIVVMLIINHFKAKVLGEGMQQIGISDVLAHLVYLQQLLASSRISSVFWTLCIEIQFYIAFALLILVADSKKTSSSQYARLWVFGTAGIIALLWPAHITENVLWRGGFLSYWYSFLVGALVCWGWLESGKIRVFAGIYCVVVLVFGIYTQSLFTIITAFTGILLLLAGMWDAMGKWLSWKWIQFIALISYSLYLLHNPLTGIVFRIVNRWAYPETLNIELIGIILSILVCIFASWLMFLLIERPSIVWSHHFSGKPAPKS</sequence>
<feature type="domain" description="Acyltransferase 3" evidence="2">
    <location>
        <begin position="14"/>
        <end position="337"/>
    </location>
</feature>
<organism evidence="3 4">
    <name type="scientific">Methylomonas paludis</name>
    <dbReference type="NCBI Taxonomy" id="1173101"/>
    <lineage>
        <taxon>Bacteria</taxon>
        <taxon>Pseudomonadati</taxon>
        <taxon>Pseudomonadota</taxon>
        <taxon>Gammaproteobacteria</taxon>
        <taxon>Methylococcales</taxon>
        <taxon>Methylococcaceae</taxon>
        <taxon>Methylomonas</taxon>
    </lineage>
</organism>
<accession>A0A975MLC3</accession>
<dbReference type="Pfam" id="PF01757">
    <property type="entry name" value="Acyl_transf_3"/>
    <property type="match status" value="1"/>
</dbReference>
<keyword evidence="1" id="KW-0472">Membrane</keyword>
<dbReference type="GO" id="GO:0016020">
    <property type="term" value="C:membrane"/>
    <property type="evidence" value="ECO:0007669"/>
    <property type="project" value="TreeGrafter"/>
</dbReference>
<keyword evidence="3" id="KW-0808">Transferase</keyword>
<feature type="transmembrane region" description="Helical" evidence="1">
    <location>
        <begin position="323"/>
        <end position="344"/>
    </location>
</feature>
<feature type="transmembrane region" description="Helical" evidence="1">
    <location>
        <begin position="56"/>
        <end position="76"/>
    </location>
</feature>
<evidence type="ECO:0000313" key="3">
    <source>
        <dbReference type="EMBL" id="QWF70018.1"/>
    </source>
</evidence>
<keyword evidence="4" id="KW-1185">Reference proteome</keyword>
<evidence type="ECO:0000256" key="1">
    <source>
        <dbReference type="SAM" id="Phobius"/>
    </source>
</evidence>
<dbReference type="GO" id="GO:0016747">
    <property type="term" value="F:acyltransferase activity, transferring groups other than amino-acyl groups"/>
    <property type="evidence" value="ECO:0007669"/>
    <property type="project" value="InterPro"/>
</dbReference>
<dbReference type="AlphaFoldDB" id="A0A975MLC3"/>
<keyword evidence="3" id="KW-0012">Acyltransferase</keyword>
<dbReference type="GO" id="GO:0000271">
    <property type="term" value="P:polysaccharide biosynthetic process"/>
    <property type="evidence" value="ECO:0007669"/>
    <property type="project" value="TreeGrafter"/>
</dbReference>
<feature type="transmembrane region" description="Helical" evidence="1">
    <location>
        <begin position="150"/>
        <end position="170"/>
    </location>
</feature>